<protein>
    <submittedName>
        <fullName evidence="1">Uncharacterized protein</fullName>
    </submittedName>
</protein>
<sequence length="41" mass="4487">MNAIHSIQVVPMQSAEVDGIEKLLEVHGKHYGVGEDTSHET</sequence>
<dbReference type="EMBL" id="UINC01085065">
    <property type="protein sequence ID" value="SVC32253.1"/>
    <property type="molecule type" value="Genomic_DNA"/>
</dbReference>
<organism evidence="1">
    <name type="scientific">marine metagenome</name>
    <dbReference type="NCBI Taxonomy" id="408172"/>
    <lineage>
        <taxon>unclassified sequences</taxon>
        <taxon>metagenomes</taxon>
        <taxon>ecological metagenomes</taxon>
    </lineage>
</organism>
<evidence type="ECO:0000313" key="1">
    <source>
        <dbReference type="EMBL" id="SVC32253.1"/>
    </source>
</evidence>
<accession>A0A382L8F7</accession>
<dbReference type="AlphaFoldDB" id="A0A382L8F7"/>
<gene>
    <name evidence="1" type="ORF">METZ01_LOCUS285107</name>
</gene>
<proteinExistence type="predicted"/>
<reference evidence="1" key="1">
    <citation type="submission" date="2018-05" db="EMBL/GenBank/DDBJ databases">
        <authorList>
            <person name="Lanie J.A."/>
            <person name="Ng W.-L."/>
            <person name="Kazmierczak K.M."/>
            <person name="Andrzejewski T.M."/>
            <person name="Davidsen T.M."/>
            <person name="Wayne K.J."/>
            <person name="Tettelin H."/>
            <person name="Glass J.I."/>
            <person name="Rusch D."/>
            <person name="Podicherti R."/>
            <person name="Tsui H.-C.T."/>
            <person name="Winkler M.E."/>
        </authorList>
    </citation>
    <scope>NUCLEOTIDE SEQUENCE</scope>
</reference>
<name>A0A382L8F7_9ZZZZ</name>